<dbReference type="Proteomes" id="UP001633002">
    <property type="component" value="Unassembled WGS sequence"/>
</dbReference>
<dbReference type="EMBL" id="JBJQOH010000002">
    <property type="protein sequence ID" value="KAL3696403.1"/>
    <property type="molecule type" value="Genomic_DNA"/>
</dbReference>
<reference evidence="1 2" key="1">
    <citation type="submission" date="2024-09" db="EMBL/GenBank/DDBJ databases">
        <title>Chromosome-scale assembly of Riccia sorocarpa.</title>
        <authorList>
            <person name="Paukszto L."/>
        </authorList>
    </citation>
    <scope>NUCLEOTIDE SEQUENCE [LARGE SCALE GENOMIC DNA]</scope>
    <source>
        <strain evidence="1">LP-2024</strain>
        <tissue evidence="1">Aerial parts of the thallus</tissue>
    </source>
</reference>
<dbReference type="Gene3D" id="3.30.70.1820">
    <property type="entry name" value="L1 transposable element, RRM domain"/>
    <property type="match status" value="1"/>
</dbReference>
<dbReference type="PANTHER" id="PTHR37445:SF3">
    <property type="entry name" value="ZINC FINGER PHD-TYPE DOMAIN-CONTAINING PROTEIN"/>
    <property type="match status" value="1"/>
</dbReference>
<organism evidence="1 2">
    <name type="scientific">Riccia sorocarpa</name>
    <dbReference type="NCBI Taxonomy" id="122646"/>
    <lineage>
        <taxon>Eukaryota</taxon>
        <taxon>Viridiplantae</taxon>
        <taxon>Streptophyta</taxon>
        <taxon>Embryophyta</taxon>
        <taxon>Marchantiophyta</taxon>
        <taxon>Marchantiopsida</taxon>
        <taxon>Marchantiidae</taxon>
        <taxon>Marchantiales</taxon>
        <taxon>Ricciaceae</taxon>
        <taxon>Riccia</taxon>
    </lineage>
</organism>
<evidence type="ECO:0000313" key="1">
    <source>
        <dbReference type="EMBL" id="KAL3696403.1"/>
    </source>
</evidence>
<dbReference type="AlphaFoldDB" id="A0ABD3HY83"/>
<evidence type="ECO:0000313" key="2">
    <source>
        <dbReference type="Proteomes" id="UP001633002"/>
    </source>
</evidence>
<protein>
    <submittedName>
        <fullName evidence="1">Uncharacterized protein</fullName>
    </submittedName>
</protein>
<accession>A0ABD3HY83</accession>
<sequence length="444" mass="50013">MEGFVPVLDLAPEALFSILHEAGCLRLPIPLEQDIRDTLDIPDGPSALIDTWGVWKEDQIELERDLSITNRVCYKIVRFPLEVGEDGPAEVWVETVWDGDSVSGWIPYGTLLGDGEATFKKAFEQLQKQSEDSTAILARVSREVSIIKIGMIEMHSDIRSIQGKIDAQAVQWKTAATSESKTVKEVKLHMQTQLLEQNTLFQKQLSSVNNSLGQQHQTIKAMEVMVEGVTKLQPTQELMQIVVKLDSRLDGHISKTTQQIQLMQDTAQTVKPQADISQALEALEGRMKTYAEVVTVTQTAALKAQDDEKAARQARSLNLRISGLEEQDGENTRERVMDFFKEDLKVVSPEISQAFRIGKGERGVRPILVKFTCLEQRSLVLGNRSLLKGRRIWLESDLTPAQAIEKKKELDKVRKANEDGWIAYLHEGRAVITTRRREKKDSSE</sequence>
<gene>
    <name evidence="1" type="ORF">R1sor_010479</name>
</gene>
<name>A0ABD3HY83_9MARC</name>
<proteinExistence type="predicted"/>
<dbReference type="PANTHER" id="PTHR37445">
    <property type="entry name" value="PROTEIN CBG24663"/>
    <property type="match status" value="1"/>
</dbReference>
<comment type="caution">
    <text evidence="1">The sequence shown here is derived from an EMBL/GenBank/DDBJ whole genome shotgun (WGS) entry which is preliminary data.</text>
</comment>
<keyword evidence="2" id="KW-1185">Reference proteome</keyword>